<accession>A0A815AGV8</accession>
<keyword evidence="3" id="KW-0175">Coiled coil</keyword>
<keyword evidence="2" id="KW-0802">TPR repeat</keyword>
<dbReference type="SUPFAM" id="SSF56399">
    <property type="entry name" value="ADP-ribosylation"/>
    <property type="match status" value="1"/>
</dbReference>
<dbReference type="Gene3D" id="1.25.40.10">
    <property type="entry name" value="Tetratricopeptide repeat domain"/>
    <property type="match status" value="4"/>
</dbReference>
<dbReference type="InterPro" id="IPR019734">
    <property type="entry name" value="TPR_rpt"/>
</dbReference>
<dbReference type="EMBL" id="CAJOBC010016446">
    <property type="protein sequence ID" value="CAF4028048.1"/>
    <property type="molecule type" value="Genomic_DNA"/>
</dbReference>
<keyword evidence="1" id="KW-0677">Repeat</keyword>
<dbReference type="InterPro" id="IPR011990">
    <property type="entry name" value="TPR-like_helical_dom_sf"/>
</dbReference>
<evidence type="ECO:0000313" key="7">
    <source>
        <dbReference type="Proteomes" id="UP000663829"/>
    </source>
</evidence>
<protein>
    <submittedName>
        <fullName evidence="5">Uncharacterized protein</fullName>
    </submittedName>
</protein>
<dbReference type="Gene3D" id="3.90.176.10">
    <property type="entry name" value="Toxin ADP-ribosyltransferase, Chain A, domain 1"/>
    <property type="match status" value="1"/>
</dbReference>
<evidence type="ECO:0000256" key="3">
    <source>
        <dbReference type="SAM" id="Coils"/>
    </source>
</evidence>
<evidence type="ECO:0000313" key="5">
    <source>
        <dbReference type="EMBL" id="CAF1255656.1"/>
    </source>
</evidence>
<evidence type="ECO:0000313" key="6">
    <source>
        <dbReference type="EMBL" id="CAF4028048.1"/>
    </source>
</evidence>
<dbReference type="SMART" id="SM00028">
    <property type="entry name" value="TPR"/>
    <property type="match status" value="11"/>
</dbReference>
<dbReference type="PANTHER" id="PTHR45641">
    <property type="entry name" value="TETRATRICOPEPTIDE REPEAT PROTEIN (AFU_ORTHOLOGUE AFUA_6G03870)"/>
    <property type="match status" value="1"/>
</dbReference>
<proteinExistence type="predicted"/>
<reference evidence="5" key="1">
    <citation type="submission" date="2021-02" db="EMBL/GenBank/DDBJ databases">
        <authorList>
            <person name="Nowell W R."/>
        </authorList>
    </citation>
    <scope>NUCLEOTIDE SEQUENCE</scope>
</reference>
<dbReference type="EMBL" id="CAJNOQ010010581">
    <property type="protein sequence ID" value="CAF1255656.1"/>
    <property type="molecule type" value="Genomic_DNA"/>
</dbReference>
<organism evidence="5 7">
    <name type="scientific">Didymodactylos carnosus</name>
    <dbReference type="NCBI Taxonomy" id="1234261"/>
    <lineage>
        <taxon>Eukaryota</taxon>
        <taxon>Metazoa</taxon>
        <taxon>Spiralia</taxon>
        <taxon>Gnathifera</taxon>
        <taxon>Rotifera</taxon>
        <taxon>Eurotatoria</taxon>
        <taxon>Bdelloidea</taxon>
        <taxon>Philodinida</taxon>
        <taxon>Philodinidae</taxon>
        <taxon>Didymodactylos</taxon>
    </lineage>
</organism>
<dbReference type="Proteomes" id="UP000681722">
    <property type="component" value="Unassembled WGS sequence"/>
</dbReference>
<feature type="compositionally biased region" description="Basic and acidic residues" evidence="4">
    <location>
        <begin position="1"/>
        <end position="14"/>
    </location>
</feature>
<comment type="caution">
    <text evidence="5">The sequence shown here is derived from an EMBL/GenBank/DDBJ whole genome shotgun (WGS) entry which is preliminary data.</text>
</comment>
<dbReference type="OrthoDB" id="10368585at2759"/>
<gene>
    <name evidence="5" type="ORF">GPM918_LOCUS26353</name>
    <name evidence="6" type="ORF">SRO942_LOCUS26488</name>
</gene>
<dbReference type="PANTHER" id="PTHR45641:SF1">
    <property type="entry name" value="AAA+ ATPASE DOMAIN-CONTAINING PROTEIN"/>
    <property type="match status" value="1"/>
</dbReference>
<feature type="coiled-coil region" evidence="3">
    <location>
        <begin position="912"/>
        <end position="946"/>
    </location>
</feature>
<evidence type="ECO:0000256" key="4">
    <source>
        <dbReference type="SAM" id="MobiDB-lite"/>
    </source>
</evidence>
<dbReference type="PROSITE" id="PS51996">
    <property type="entry name" value="TR_MART"/>
    <property type="match status" value="1"/>
</dbReference>
<name>A0A815AGV8_9BILA</name>
<sequence length="1596" mass="186772">MNEALPQKDYHDRVSSNGTQSENARGEDPHFDNAIWWYSCNEAFIYSQINNILRLENFELLMSYRYYIIDLCGMIEEIYIKNKPRQKHQIVYRADKIKQSDLDAMEQSAKNKDKGQLISINGFISTTTDKEIAEFYAKKPSIRADFVPILYEITLDPAIPCTAFADIEKISFHPEEKELLFSIGSTFSVDSVVKNYNENFHRIKLTACNMRDTVLDDMKSKVKNSSQSSLSILLIKYLIELDEHRAARRYLKSVLEGRLLENDPSLVSACNCLGLIYSKQGIHGSALEHYKKALNSQARLEYSNNNALAEIYDNIGYTYIVGLINSDVAIQNLNKAERIQLREPDLTQEHLASIYCNIGQAYFMIVKKKIRHDALENRLMKADLCVLYGHLLSKLNNDFHDAEVKYDMALMIYNNILIITHPKLMKTHIDIFIEYAKHKAYTKVIETYENKDFKLLTDKYTGSQQNLANLHFTVGACYIHDMKYDQGMNVWKNAILYEKTQYLDQNLSATATDLPTQVINSAYRKAFIYYNNESNGDLFNLGIITSKLFNYDQAIKYLLSTESLTIDQNIIRLILLGDMYLAKDQFNSAIIEYNKACDQMGTKENHYLLKIAINLLIIQYLDDNDKKLDELIKIKDSLLNNDDVDYNTISMKAIIYYEISKLYLILEKYDYARSYSYKSINLKSNHFSHHHLNLVKDYLLIANSYFNEKNYSESLQLYEHIIGIQVVNLPPNHIDIKMSYYKIGDVYCKMEKLEEALERYEIACLDNSQSYMTMHTNLVELYCKRNDYLNATREEEKVLSILREQLPKDIVKIAEDRNNSNLSLSLFETLFTNRINIISGQMFAIFLQDLIFIYLTIGDIYVKKESINDNNNERELNECITMYDKAINLHLKLIMYQDENLTFLIYEKLGNFHEINNNLENAIKNYDNVLEEIKKFDNILEDVKTKKYALYYKLGNFSSIDKKYADLIKYRGQALTELFWLGSDKVKQTIGRIMSSLEEFDKNNDDKIYEELINNEINSKMAKYIPDLIIEKLNIIKTKSSYVIEDNDNNKLESYIKCGKISIITNKYDDAVEYYLNAFYLCATKLNNNEILTDKEIIDEICQKLKQDNLEQKDIINYYSNISNQDAIMINMKIGALNRNNDNHKNAIKNYADALQLLDEGTTDQIIESAINYILLKVYLKPAEIDDDSERNRNSTFLSIKNDLSFYQLFLPSSSISNGVDDEHIKEYRREMIENMRIDKHQLPVSDRILIYRLIISIVEDEISKKKYSELLYRIYLEEENRDSYAQPSSDSLNCIGHVFTKVGDYEAAILYWNEIREFKEQMLATKFIDMIHSQKSPFIQIYNETKLLNKNLSKYILSIADSCQKCANYSLKHGDYYIKLANEEEEDDKIFLTHRRGAIECYQNAKKYYECELNILMKTEDNGWHDESINRKNIEHINKNIYENFAISSVKRGDKYKKLASDDKEDTIIYYYQRAIQCYQYARDDYNILIEIDEIYFKQIEQISGYIQDTLEKIANHRVKQGDKLANNSDKEEDNQLAIQYYEDAKFNYNCVLNILVKTEGRDEVIKFYRTNIEQTNKNIKRMTQKALGKNLLVA</sequence>
<feature type="region of interest" description="Disordered" evidence="4">
    <location>
        <begin position="1"/>
        <end position="26"/>
    </location>
</feature>
<dbReference type="Proteomes" id="UP000663829">
    <property type="component" value="Unassembled WGS sequence"/>
</dbReference>
<dbReference type="SUPFAM" id="SSF48452">
    <property type="entry name" value="TPR-like"/>
    <property type="match status" value="3"/>
</dbReference>
<keyword evidence="7" id="KW-1185">Reference proteome</keyword>
<evidence type="ECO:0000256" key="2">
    <source>
        <dbReference type="ARBA" id="ARBA00022803"/>
    </source>
</evidence>
<evidence type="ECO:0000256" key="1">
    <source>
        <dbReference type="ARBA" id="ARBA00022737"/>
    </source>
</evidence>